<dbReference type="GO" id="GO:0051607">
    <property type="term" value="P:defense response to virus"/>
    <property type="evidence" value="ECO:0007669"/>
    <property type="project" value="UniProtKB-UniRule"/>
</dbReference>
<organism evidence="14">
    <name type="scientific">Candidatus Endomicrobium sp. MdMp-027</name>
    <dbReference type="NCBI Taxonomy" id="1837116"/>
    <lineage>
        <taxon>Bacteria</taxon>
        <taxon>Pseudomonadati</taxon>
        <taxon>Elusimicrobiota</taxon>
        <taxon>Endomicrobiia</taxon>
        <taxon>Endomicrobiales</taxon>
        <taxon>Endomicrobiaceae</taxon>
        <taxon>Endomicrobium</taxon>
    </lineage>
</organism>
<dbReference type="Pfam" id="PF13395">
    <property type="entry name" value="HNH_4"/>
    <property type="match status" value="1"/>
</dbReference>
<keyword evidence="9 12" id="KW-0238">DNA-binding</keyword>
<sequence length="1096" mass="129202">MRFLWKLLAEKNLALLPPQNLGKKETPINVINAETETSRKRFPVDTLKNDPYILRYKALNEKLSLFELGYTLYHIANHRGTASIRSFLEDDEAKRKENTKTAKRVKEIKKIINSKKYRTFGEYLYKEKIQKFKQNERKKVTNRETAHNNNKEFAVTRDIILEEVEKILSIQKEYYKDILNDDYIEKIKNAISYETEKLIPEPENCPYFKNEKKLPRSHKLNEYRRIYEALNNARYSIPVSNNTGEILSYEKKELSKEQKEILFKFLLENKNLTQDEAKQKLNLPDDSEVYLQGRDKKNQKIKGYALINLEKMSFWSRLSQNQQDEFLYDWNSLPDEKLKDKLKNYYKLVDNEINETFQEIVLSAGYADVGKSAMEILLNYIKNGSSYPEALDKSITEGKFKICKKAINDLLPYYGKILRESTQPIIGKPFSKQFINRNYKKPNTNKDEEVFGKIANPVVHQTLNELRKIINEIIFIFGRKPLEIGLETARELKKSRKDRENIIKQQEENEKNKNKIYEKYIEPNLRQINKRQEDPKKYILKFKLCEEQNFICPFCLKKINCDDVINSHVDIEHIFPIEESEDNSKNNLCIAHNKCNADKAKKSPFDAFGHKTEGKYIWNNILANAKEKLPHKAWRFYQDSFENFLEKKPMPKRFETDNSYISKISTKYLACLFDKPSKVFCVKPSLTAQLRIAWELNEIMKSILKSEDLKDYENKKTRIDNRHHALDAIVIAYANRGYHNFLNRIHAKGYKINYDYNKKNWLSKILLPPENIKLEDFKSNLKEAVLNANVNVKHDHNINGQLVKDTAYTLYPGIKENEYIITTLKPISEIKFKKKEKPQDTLKKTLCRFKESLSLVKNQNLRKKLEYNIDLYKKILNKDNLSKAKKELEKSNLKAKDEGKKSQEITDILIYKKACDIIGKKYIQVENRNQDKFFTLKKPIETETGFGYDTGDNLSLDLYHDKMGKLCGEIIRKIDFNKNEPPNYKKEGYVLLERIYQGDTLETDISKDKNSLRSKISSAPNNRTFVKVLTFTEVGDYFKDKKDDIQIYIGNLLKSKYNQDDSFRISSMQKFNIRKVTLTPLGFIKYRSRILKNKEK</sequence>
<dbReference type="InterPro" id="IPR033114">
    <property type="entry name" value="HNH_CAS9"/>
</dbReference>
<dbReference type="InterPro" id="IPR028629">
    <property type="entry name" value="Cas9"/>
</dbReference>
<dbReference type="HAMAP" id="MF_01480">
    <property type="entry name" value="Cas9"/>
    <property type="match status" value="1"/>
</dbReference>
<keyword evidence="8 12" id="KW-0051">Antiviral defense</keyword>
<keyword evidence="10" id="KW-0464">Manganese</keyword>
<dbReference type="NCBIfam" id="TIGR01865">
    <property type="entry name" value="cas_Csn1"/>
    <property type="match status" value="1"/>
</dbReference>
<dbReference type="EMBL" id="LC153127">
    <property type="protein sequence ID" value="BAV59344.1"/>
    <property type="molecule type" value="Genomic_DNA"/>
</dbReference>
<comment type="similarity">
    <text evidence="12">Belongs to the CRISPR-associated Cas9 family.</text>
</comment>
<dbReference type="InterPro" id="IPR041383">
    <property type="entry name" value="RuvC_III"/>
</dbReference>
<keyword evidence="5 12" id="KW-0378">Hydrolase</keyword>
<gene>
    <name evidence="12" type="primary">cas9</name>
</gene>
<evidence type="ECO:0000256" key="9">
    <source>
        <dbReference type="ARBA" id="ARBA00023125"/>
    </source>
</evidence>
<keyword evidence="6" id="KW-0460">Magnesium</keyword>
<evidence type="ECO:0000259" key="13">
    <source>
        <dbReference type="PROSITE" id="PS51749"/>
    </source>
</evidence>
<proteinExistence type="inferred from homology"/>
<dbReference type="GO" id="GO:0004519">
    <property type="term" value="F:endonuclease activity"/>
    <property type="evidence" value="ECO:0007669"/>
    <property type="project" value="UniProtKB-UniRule"/>
</dbReference>
<dbReference type="GO" id="GO:0043571">
    <property type="term" value="P:maintenance of CRISPR repeat elements"/>
    <property type="evidence" value="ECO:0007669"/>
    <property type="project" value="UniProtKB-UniRule"/>
</dbReference>
<comment type="function">
    <text evidence="12">CRISPR (clustered regularly interspaced short palindromic repeat) is an adaptive immune system that provides protection against mobile genetic elements (viruses, transposable elements and conjugative plasmids). CRISPR clusters contain spacers, sequences complementary to antecedent mobile elements, and target invading nucleic acids. CRISPR clusters are transcribed and processed into CRISPR RNA (crRNA). In type II CRISPR systems correct processing of pre-crRNA requires a trans-encoded small RNA (tracrRNA), endogenous ribonuclease 3 (rnc) and this protein. The tracrRNA serves as a guide for ribonuclease 3-aided processing of pre-crRNA. Subsequently Cas9/crRNA/tracrRNA endonucleolytically cleaves linear or circular dsDNA target complementary to the spacer; Cas9 is inactive in the absence of the 2 guide RNAs (gRNA). Cas9 recognizes the protospacer adjacent motif (PAM) in the CRISPR repeat sequences to help distinguish self versus nonself, as targets within the bacterial CRISPR locus do not have PAMs. PAM recognition is also required for catalytic activity.</text>
</comment>
<dbReference type="Gene3D" id="3.30.420.10">
    <property type="entry name" value="Ribonuclease H-like superfamily/Ribonuclease H"/>
    <property type="match status" value="2"/>
</dbReference>
<comment type="domain">
    <text evidence="12">Has 2 endonuclease domains. The discontinuous RuvC-like domain cleaves the target DNA noncomplementary to crRNA while the HNH nuclease domain cleaves the target DNA complementary to crRNA.</text>
</comment>
<feature type="active site" description="Proton acceptor for HNH nuclease domain" evidence="12">
    <location>
        <position position="573"/>
    </location>
</feature>
<dbReference type="InterPro" id="IPR036397">
    <property type="entry name" value="RNaseH_sf"/>
</dbReference>
<dbReference type="AlphaFoldDB" id="A0A1C9ZT79"/>
<evidence type="ECO:0000256" key="5">
    <source>
        <dbReference type="ARBA" id="ARBA00022801"/>
    </source>
</evidence>
<dbReference type="GO" id="GO:0003677">
    <property type="term" value="F:DNA binding"/>
    <property type="evidence" value="ECO:0007669"/>
    <property type="project" value="UniProtKB-UniRule"/>
</dbReference>
<dbReference type="GO" id="GO:0003723">
    <property type="term" value="F:RNA binding"/>
    <property type="evidence" value="ECO:0007669"/>
    <property type="project" value="UniProtKB-UniRule"/>
</dbReference>
<evidence type="ECO:0000256" key="6">
    <source>
        <dbReference type="ARBA" id="ARBA00022842"/>
    </source>
</evidence>
<dbReference type="InterPro" id="IPR003615">
    <property type="entry name" value="HNH_nuc"/>
</dbReference>
<dbReference type="Pfam" id="PF18541">
    <property type="entry name" value="RuvC_III"/>
    <property type="match status" value="1"/>
</dbReference>
<dbReference type="GO" id="GO:0016787">
    <property type="term" value="F:hydrolase activity"/>
    <property type="evidence" value="ECO:0007669"/>
    <property type="project" value="UniProtKB-KW"/>
</dbReference>
<evidence type="ECO:0000256" key="7">
    <source>
        <dbReference type="ARBA" id="ARBA00022884"/>
    </source>
</evidence>
<keyword evidence="3" id="KW-0479">Metal-binding</keyword>
<comment type="caution">
    <text evidence="12">Lacks conserved residue(s) required for the propagation of feature annotation.</text>
</comment>
<accession>A0A1C9ZT79</accession>
<evidence type="ECO:0000256" key="8">
    <source>
        <dbReference type="ARBA" id="ARBA00023118"/>
    </source>
</evidence>
<evidence type="ECO:0000256" key="12">
    <source>
        <dbReference type="HAMAP-Rule" id="MF_01480"/>
    </source>
</evidence>
<name>A0A1C9ZT79_9BACT</name>
<protein>
    <recommendedName>
        <fullName evidence="12">CRISPR-associated endonuclease Cas9</fullName>
        <ecNumber evidence="12">3.1.-.-</ecNumber>
    </recommendedName>
</protein>
<evidence type="ECO:0000256" key="4">
    <source>
        <dbReference type="ARBA" id="ARBA00022759"/>
    </source>
</evidence>
<evidence type="ECO:0000313" key="14">
    <source>
        <dbReference type="EMBL" id="BAV59344.1"/>
    </source>
</evidence>
<reference evidence="14" key="1">
    <citation type="journal article" date="2016" name="Genome Biol. Evol.">
        <title>Comparison of intracellular "Ca. Endomicrobium trichonymphae" genomovars illuminates the requirement and decay of defense systems against foreign DNA.</title>
        <authorList>
            <person name="Izawa K."/>
            <person name="Kuwahara H."/>
            <person name="Kihara K."/>
            <person name="Yuki M."/>
            <person name="Lo N."/>
            <person name="Ito T."/>
            <person name="Ohkuma M."/>
            <person name="Hongoh Y."/>
        </authorList>
    </citation>
    <scope>NUCLEOTIDE SEQUENCE</scope>
    <source>
        <strain evidence="14">MdMp-027</strain>
    </source>
</reference>
<keyword evidence="7 12" id="KW-0694">RNA-binding</keyword>
<evidence type="ECO:0000256" key="3">
    <source>
        <dbReference type="ARBA" id="ARBA00022723"/>
    </source>
</evidence>
<evidence type="ECO:0000256" key="1">
    <source>
        <dbReference type="ARBA" id="ARBA00001946"/>
    </source>
</evidence>
<evidence type="ECO:0000256" key="2">
    <source>
        <dbReference type="ARBA" id="ARBA00022722"/>
    </source>
</evidence>
<keyword evidence="2 12" id="KW-0540">Nuclease</keyword>
<dbReference type="GO" id="GO:0046872">
    <property type="term" value="F:metal ion binding"/>
    <property type="evidence" value="ECO:0007669"/>
    <property type="project" value="UniProtKB-UniRule"/>
</dbReference>
<keyword evidence="4 12" id="KW-0255">Endonuclease</keyword>
<evidence type="ECO:0000256" key="10">
    <source>
        <dbReference type="ARBA" id="ARBA00023211"/>
    </source>
</evidence>
<dbReference type="EC" id="3.1.-.-" evidence="12"/>
<comment type="cofactor">
    <cofactor evidence="1">
        <name>Mg(2+)</name>
        <dbReference type="ChEBI" id="CHEBI:18420"/>
    </cofactor>
</comment>
<feature type="domain" description="HNH Cas9-type" evidence="13">
    <location>
        <begin position="495"/>
        <end position="654"/>
    </location>
</feature>
<comment type="subunit">
    <text evidence="11 12">Monomer. Binds crRNA and tracrRNA.</text>
</comment>
<dbReference type="PROSITE" id="PS51749">
    <property type="entry name" value="HNH_CAS9"/>
    <property type="match status" value="1"/>
</dbReference>
<evidence type="ECO:0000256" key="11">
    <source>
        <dbReference type="ARBA" id="ARBA00046380"/>
    </source>
</evidence>